<dbReference type="Gene3D" id="3.40.50.1110">
    <property type="entry name" value="SGNH hydrolase"/>
    <property type="match status" value="1"/>
</dbReference>
<evidence type="ECO:0000259" key="2">
    <source>
        <dbReference type="Pfam" id="PF03629"/>
    </source>
</evidence>
<dbReference type="AlphaFoldDB" id="A0A843UCF3"/>
<dbReference type="PANTHER" id="PTHR31988">
    <property type="entry name" value="ESTERASE, PUTATIVE (DUF303)-RELATED"/>
    <property type="match status" value="1"/>
</dbReference>
<dbReference type="Proteomes" id="UP000652761">
    <property type="component" value="Unassembled WGS sequence"/>
</dbReference>
<dbReference type="InterPro" id="IPR005181">
    <property type="entry name" value="SASA"/>
</dbReference>
<feature type="domain" description="Sialate O-acetylesterase" evidence="2">
    <location>
        <begin position="76"/>
        <end position="308"/>
    </location>
</feature>
<protein>
    <recommendedName>
        <fullName evidence="2">Sialate O-acetylesterase domain-containing protein</fullName>
    </recommendedName>
</protein>
<sequence length="321" mass="34644">MLAAIGFDISMPRAAEKSHVTPRGRHRPRLPHMLRPPRFSALALTLHILALSVRPSLPSPDGSAPSPPTLSARSKLVFILAGQSNMAGRGGVVNGTWDGVVPRECRPNPSIQRLTADLRWVEARDPLHADIDVNKTCGVGPGMPFARSIRSWLRRSAEPVDVGLVPCAIGGTGIDLWGKGTQLYEQMVRRARAAARGACGGVIQALLWYQGESDTETQAAAESYRAKMERLICDVRADLGLPELLVIQVLLASGQGRFLETVREAQRGVRLPNVAWVDAKGLPLEADQLHLSTPGEVMLGEMLAAAYRRHSEGITNTAALS</sequence>
<dbReference type="PANTHER" id="PTHR31988:SF15">
    <property type="entry name" value="ESTERASE, PUTATIVE (DUF303)-RELATED"/>
    <property type="match status" value="1"/>
</dbReference>
<keyword evidence="4" id="KW-1185">Reference proteome</keyword>
<gene>
    <name evidence="3" type="ORF">Taro_011365</name>
</gene>
<evidence type="ECO:0000313" key="4">
    <source>
        <dbReference type="Proteomes" id="UP000652761"/>
    </source>
</evidence>
<dbReference type="InterPro" id="IPR052940">
    <property type="entry name" value="Carb_Esterase_6"/>
</dbReference>
<dbReference type="Pfam" id="PF03629">
    <property type="entry name" value="SASA"/>
    <property type="match status" value="1"/>
</dbReference>
<reference evidence="3" key="1">
    <citation type="submission" date="2017-07" db="EMBL/GenBank/DDBJ databases">
        <title>Taro Niue Genome Assembly and Annotation.</title>
        <authorList>
            <person name="Atibalentja N."/>
            <person name="Keating K."/>
            <person name="Fields C.J."/>
        </authorList>
    </citation>
    <scope>NUCLEOTIDE SEQUENCE</scope>
    <source>
        <strain evidence="3">Niue_2</strain>
        <tissue evidence="3">Leaf</tissue>
    </source>
</reference>
<dbReference type="EMBL" id="NMUH01000424">
    <property type="protein sequence ID" value="MQL78943.1"/>
    <property type="molecule type" value="Genomic_DNA"/>
</dbReference>
<dbReference type="OrthoDB" id="42638at2759"/>
<dbReference type="SUPFAM" id="SSF52266">
    <property type="entry name" value="SGNH hydrolase"/>
    <property type="match status" value="1"/>
</dbReference>
<keyword evidence="1" id="KW-0378">Hydrolase</keyword>
<accession>A0A843UCF3</accession>
<proteinExistence type="predicted"/>
<organism evidence="3 4">
    <name type="scientific">Colocasia esculenta</name>
    <name type="common">Wild taro</name>
    <name type="synonym">Arum esculentum</name>
    <dbReference type="NCBI Taxonomy" id="4460"/>
    <lineage>
        <taxon>Eukaryota</taxon>
        <taxon>Viridiplantae</taxon>
        <taxon>Streptophyta</taxon>
        <taxon>Embryophyta</taxon>
        <taxon>Tracheophyta</taxon>
        <taxon>Spermatophyta</taxon>
        <taxon>Magnoliopsida</taxon>
        <taxon>Liliopsida</taxon>
        <taxon>Araceae</taxon>
        <taxon>Aroideae</taxon>
        <taxon>Colocasieae</taxon>
        <taxon>Colocasia</taxon>
    </lineage>
</organism>
<comment type="caution">
    <text evidence="3">The sequence shown here is derived from an EMBL/GenBank/DDBJ whole genome shotgun (WGS) entry which is preliminary data.</text>
</comment>
<dbReference type="InterPro" id="IPR036514">
    <property type="entry name" value="SGNH_hydro_sf"/>
</dbReference>
<evidence type="ECO:0000313" key="3">
    <source>
        <dbReference type="EMBL" id="MQL78943.1"/>
    </source>
</evidence>
<dbReference type="GO" id="GO:0016787">
    <property type="term" value="F:hydrolase activity"/>
    <property type="evidence" value="ECO:0007669"/>
    <property type="project" value="UniProtKB-KW"/>
</dbReference>
<dbReference type="SMR" id="A0A843UCF3"/>
<evidence type="ECO:0000256" key="1">
    <source>
        <dbReference type="ARBA" id="ARBA00022801"/>
    </source>
</evidence>
<name>A0A843UCF3_COLES</name>